<keyword evidence="3" id="KW-1185">Reference proteome</keyword>
<feature type="region of interest" description="Disordered" evidence="1">
    <location>
        <begin position="147"/>
        <end position="175"/>
    </location>
</feature>
<dbReference type="AlphaFoldDB" id="A0A3E0U103"/>
<feature type="compositionally biased region" description="Basic and acidic residues" evidence="1">
    <location>
        <begin position="151"/>
        <end position="175"/>
    </location>
</feature>
<accession>A0A3E0U103</accession>
<dbReference type="EMBL" id="QUOT01000001">
    <property type="protein sequence ID" value="REL29905.1"/>
    <property type="molecule type" value="Genomic_DNA"/>
</dbReference>
<dbReference type="Proteomes" id="UP000256899">
    <property type="component" value="Unassembled WGS sequence"/>
</dbReference>
<gene>
    <name evidence="2" type="ORF">DXX94_03845</name>
</gene>
<evidence type="ECO:0000313" key="2">
    <source>
        <dbReference type="EMBL" id="REL29905.1"/>
    </source>
</evidence>
<reference evidence="3" key="1">
    <citation type="submission" date="2018-08" db="EMBL/GenBank/DDBJ databases">
        <title>Thalassotalea euphylliae genome.</title>
        <authorList>
            <person name="Summers S."/>
            <person name="Rice S.A."/>
            <person name="Freckelton M.L."/>
            <person name="Nedved B.T."/>
            <person name="Hadfield M.G."/>
        </authorList>
    </citation>
    <scope>NUCLEOTIDE SEQUENCE [LARGE SCALE GENOMIC DNA]</scope>
    <source>
        <strain evidence="3">H3</strain>
    </source>
</reference>
<organism evidence="2 3">
    <name type="scientific">Thalassotalea euphylliae</name>
    <dbReference type="NCBI Taxonomy" id="1655234"/>
    <lineage>
        <taxon>Bacteria</taxon>
        <taxon>Pseudomonadati</taxon>
        <taxon>Pseudomonadota</taxon>
        <taxon>Gammaproteobacteria</taxon>
        <taxon>Alteromonadales</taxon>
        <taxon>Colwelliaceae</taxon>
        <taxon>Thalassotalea</taxon>
    </lineage>
</organism>
<evidence type="ECO:0000256" key="1">
    <source>
        <dbReference type="SAM" id="MobiDB-lite"/>
    </source>
</evidence>
<name>A0A3E0U103_9GAMM</name>
<comment type="caution">
    <text evidence="2">The sequence shown here is derived from an EMBL/GenBank/DDBJ whole genome shotgun (WGS) entry which is preliminary data.</text>
</comment>
<protein>
    <submittedName>
        <fullName evidence="2">Uncharacterized protein</fullName>
    </submittedName>
</protein>
<feature type="region of interest" description="Disordered" evidence="1">
    <location>
        <begin position="69"/>
        <end position="109"/>
    </location>
</feature>
<dbReference type="RefSeq" id="WP_116013972.1">
    <property type="nucleotide sequence ID" value="NZ_QUOT01000001.1"/>
</dbReference>
<evidence type="ECO:0000313" key="3">
    <source>
        <dbReference type="Proteomes" id="UP000256899"/>
    </source>
</evidence>
<proteinExistence type="predicted"/>
<sequence length="175" mass="19461">MDIFTTQLAKLAPNRLQPKKLKVNRLTKQSPSKNIDEEHEHLDAHDTTTTTFQHAKQQFSKVVDAEIAHQQNANADDEEGIVDKKQSSVASEDAEHTSAPVNAAAQPNTIQPKIDSNIQKRVEQEGVEVPSDEALAQVVYQRPTVGNSVASEKDDDHGCKHDKDHDNDQHLDIFV</sequence>